<reference evidence="1 2" key="1">
    <citation type="submission" date="2020-08" db="EMBL/GenBank/DDBJ databases">
        <title>Plant Genome Project.</title>
        <authorList>
            <person name="Zhang R.-G."/>
        </authorList>
    </citation>
    <scope>NUCLEOTIDE SEQUENCE [LARGE SCALE GENOMIC DNA]</scope>
    <source>
        <tissue evidence="1">Rhizome</tissue>
    </source>
</reference>
<dbReference type="GO" id="GO:0007140">
    <property type="term" value="P:male meiotic nuclear division"/>
    <property type="evidence" value="ECO:0007669"/>
    <property type="project" value="InterPro"/>
</dbReference>
<sequence length="227" mass="24707">MMAMDNYFLFPPRTCDCDWDPHTSGSADDLRRQLMPSVVLESPASSSQASTGYLQDAVAEWSLRSKRRRLTSPCPQDILQGFCFGDLLLDQNCMPSDQPGASSSYEKSLQFSRELQRKDSLDSNSKPKPVLTAEVSERGACGNKQSVAYPFAVVKPGGLEGDVTLADINERIFMRPKRPVRHPVGEFAGGPCVVSPVGPGLSGKAVVSLTRIQTRGRGTITIIRTKG</sequence>
<keyword evidence="2" id="KW-1185">Reference proteome</keyword>
<protein>
    <recommendedName>
        <fullName evidence="3">Protein XRI1</fullName>
    </recommendedName>
</protein>
<comment type="caution">
    <text evidence="1">The sequence shown here is derived from an EMBL/GenBank/DDBJ whole genome shotgun (WGS) entry which is preliminary data.</text>
</comment>
<name>A0A8J5FRD0_ZINOF</name>
<proteinExistence type="predicted"/>
<dbReference type="PANTHER" id="PTHR33385">
    <property type="entry name" value="PROTEIN XRI1"/>
    <property type="match status" value="1"/>
</dbReference>
<organism evidence="1 2">
    <name type="scientific">Zingiber officinale</name>
    <name type="common">Ginger</name>
    <name type="synonym">Amomum zingiber</name>
    <dbReference type="NCBI Taxonomy" id="94328"/>
    <lineage>
        <taxon>Eukaryota</taxon>
        <taxon>Viridiplantae</taxon>
        <taxon>Streptophyta</taxon>
        <taxon>Embryophyta</taxon>
        <taxon>Tracheophyta</taxon>
        <taxon>Spermatophyta</taxon>
        <taxon>Magnoliopsida</taxon>
        <taxon>Liliopsida</taxon>
        <taxon>Zingiberales</taxon>
        <taxon>Zingiberaceae</taxon>
        <taxon>Zingiber</taxon>
    </lineage>
</organism>
<dbReference type="GO" id="GO:0007143">
    <property type="term" value="P:female meiotic nuclear division"/>
    <property type="evidence" value="ECO:0007669"/>
    <property type="project" value="InterPro"/>
</dbReference>
<evidence type="ECO:0000313" key="1">
    <source>
        <dbReference type="EMBL" id="KAG6490176.1"/>
    </source>
</evidence>
<gene>
    <name evidence="1" type="ORF">ZIOFF_051461</name>
</gene>
<dbReference type="AlphaFoldDB" id="A0A8J5FRD0"/>
<evidence type="ECO:0008006" key="3">
    <source>
        <dbReference type="Google" id="ProtNLM"/>
    </source>
</evidence>
<dbReference type="Proteomes" id="UP000734854">
    <property type="component" value="Unassembled WGS sequence"/>
</dbReference>
<evidence type="ECO:0000313" key="2">
    <source>
        <dbReference type="Proteomes" id="UP000734854"/>
    </source>
</evidence>
<dbReference type="EMBL" id="JACMSC010000014">
    <property type="protein sequence ID" value="KAG6490176.1"/>
    <property type="molecule type" value="Genomic_DNA"/>
</dbReference>
<dbReference type="InterPro" id="IPR039933">
    <property type="entry name" value="XRI1"/>
</dbReference>
<accession>A0A8J5FRD0</accession>
<dbReference type="OrthoDB" id="691244at2759"/>
<dbReference type="PANTHER" id="PTHR33385:SF18">
    <property type="entry name" value="XRI1-LIKE PROTEIN"/>
    <property type="match status" value="1"/>
</dbReference>